<organism evidence="3 4">
    <name type="scientific">Botrytis hyacinthi</name>
    <dbReference type="NCBI Taxonomy" id="278943"/>
    <lineage>
        <taxon>Eukaryota</taxon>
        <taxon>Fungi</taxon>
        <taxon>Dikarya</taxon>
        <taxon>Ascomycota</taxon>
        <taxon>Pezizomycotina</taxon>
        <taxon>Leotiomycetes</taxon>
        <taxon>Helotiales</taxon>
        <taxon>Sclerotiniaceae</taxon>
        <taxon>Botrytis</taxon>
    </lineage>
</organism>
<keyword evidence="2" id="KW-0560">Oxidoreductase</keyword>
<reference evidence="3 4" key="1">
    <citation type="submission" date="2017-12" db="EMBL/GenBank/DDBJ databases">
        <title>Comparative genomics of Botrytis spp.</title>
        <authorList>
            <person name="Valero-Jimenez C.A."/>
            <person name="Tapia P."/>
            <person name="Veloso J."/>
            <person name="Silva-Moreno E."/>
            <person name="Staats M."/>
            <person name="Valdes J.H."/>
            <person name="Van Kan J.A.L."/>
        </authorList>
    </citation>
    <scope>NUCLEOTIDE SEQUENCE [LARGE SCALE GENOMIC DNA]</scope>
    <source>
        <strain evidence="3 4">Bh0001</strain>
    </source>
</reference>
<dbReference type="SUPFAM" id="SSF51735">
    <property type="entry name" value="NAD(P)-binding Rossmann-fold domains"/>
    <property type="match status" value="1"/>
</dbReference>
<protein>
    <submittedName>
        <fullName evidence="3">Uncharacterized protein</fullName>
    </submittedName>
</protein>
<dbReference type="PANTHER" id="PTHR44229:SF4">
    <property type="entry name" value="15-HYDROXYPROSTAGLANDIN DEHYDROGENASE [NAD(+)]"/>
    <property type="match status" value="1"/>
</dbReference>
<gene>
    <name evidence="3" type="ORF">BHYA_0274g00190</name>
</gene>
<evidence type="ECO:0000256" key="1">
    <source>
        <dbReference type="ARBA" id="ARBA00006484"/>
    </source>
</evidence>
<sequence length="249" mass="26600">MQQFVHKPMMLSDDLLRGAPGFGEAFLRQWAANGANAITGDVNLTKGKALVAEVRRSIGNQNLYFLHLNVADSQSQVDLFQAAAKLNTHESIDAMVTNTGADENNSTFDSPLDNLGILEGLPCIDLKALEVNLIEVIYTTHLALHYLPKNSGLYGGHIPDGGSDTPILSTFGRAILAGVPLCKIEAVVGAGARLMASKIGGKAPCIGPRFEVGQDWNIVSGTLNGAKSGGIWEVYGQDFDESVLRLLHM</sequence>
<dbReference type="PANTHER" id="PTHR44229">
    <property type="entry name" value="15-HYDROXYPROSTAGLANDIN DEHYDROGENASE [NAD(+)]"/>
    <property type="match status" value="1"/>
</dbReference>
<dbReference type="Gene3D" id="3.40.50.720">
    <property type="entry name" value="NAD(P)-binding Rossmann-like Domain"/>
    <property type="match status" value="1"/>
</dbReference>
<comment type="similarity">
    <text evidence="1">Belongs to the short-chain dehydrogenases/reductases (SDR) family.</text>
</comment>
<evidence type="ECO:0000256" key="2">
    <source>
        <dbReference type="ARBA" id="ARBA00023002"/>
    </source>
</evidence>
<accession>A0A4Z1G821</accession>
<dbReference type="Proteomes" id="UP000297814">
    <property type="component" value="Unassembled WGS sequence"/>
</dbReference>
<comment type="caution">
    <text evidence="3">The sequence shown here is derived from an EMBL/GenBank/DDBJ whole genome shotgun (WGS) entry which is preliminary data.</text>
</comment>
<dbReference type="GO" id="GO:0005737">
    <property type="term" value="C:cytoplasm"/>
    <property type="evidence" value="ECO:0007669"/>
    <property type="project" value="TreeGrafter"/>
</dbReference>
<evidence type="ECO:0000313" key="4">
    <source>
        <dbReference type="Proteomes" id="UP000297814"/>
    </source>
</evidence>
<dbReference type="GO" id="GO:0016616">
    <property type="term" value="F:oxidoreductase activity, acting on the CH-OH group of donors, NAD or NADP as acceptor"/>
    <property type="evidence" value="ECO:0007669"/>
    <property type="project" value="TreeGrafter"/>
</dbReference>
<dbReference type="InterPro" id="IPR036291">
    <property type="entry name" value="NAD(P)-bd_dom_sf"/>
</dbReference>
<dbReference type="InterPro" id="IPR002347">
    <property type="entry name" value="SDR_fam"/>
</dbReference>
<dbReference type="AlphaFoldDB" id="A0A4Z1G821"/>
<keyword evidence="4" id="KW-1185">Reference proteome</keyword>
<dbReference type="EMBL" id="PQXK01000274">
    <property type="protein sequence ID" value="TGO33005.1"/>
    <property type="molecule type" value="Genomic_DNA"/>
</dbReference>
<dbReference type="Pfam" id="PF00106">
    <property type="entry name" value="adh_short"/>
    <property type="match status" value="1"/>
</dbReference>
<proteinExistence type="inferred from homology"/>
<evidence type="ECO:0000313" key="3">
    <source>
        <dbReference type="EMBL" id="TGO33005.1"/>
    </source>
</evidence>
<name>A0A4Z1G821_9HELO</name>